<dbReference type="Gene3D" id="3.40.190.10">
    <property type="entry name" value="Periplasmic binding protein-like II"/>
    <property type="match status" value="1"/>
</dbReference>
<keyword evidence="4" id="KW-1185">Reference proteome</keyword>
<dbReference type="SUPFAM" id="SSF53850">
    <property type="entry name" value="Periplasmic binding protein-like II"/>
    <property type="match status" value="1"/>
</dbReference>
<accession>A0ABS5QHC5</accession>
<dbReference type="Pfam" id="PF03401">
    <property type="entry name" value="TctC"/>
    <property type="match status" value="1"/>
</dbReference>
<feature type="chain" id="PRO_5045561417" evidence="2">
    <location>
        <begin position="23"/>
        <end position="324"/>
    </location>
</feature>
<dbReference type="InterPro" id="IPR005064">
    <property type="entry name" value="BUG"/>
</dbReference>
<proteinExistence type="inferred from homology"/>
<evidence type="ECO:0000256" key="2">
    <source>
        <dbReference type="SAM" id="SignalP"/>
    </source>
</evidence>
<feature type="signal peptide" evidence="2">
    <location>
        <begin position="1"/>
        <end position="22"/>
    </location>
</feature>
<organism evidence="3 4">
    <name type="scientific">Roseococcus pinisoli</name>
    <dbReference type="NCBI Taxonomy" id="2835040"/>
    <lineage>
        <taxon>Bacteria</taxon>
        <taxon>Pseudomonadati</taxon>
        <taxon>Pseudomonadota</taxon>
        <taxon>Alphaproteobacteria</taxon>
        <taxon>Acetobacterales</taxon>
        <taxon>Roseomonadaceae</taxon>
        <taxon>Roseococcus</taxon>
    </lineage>
</organism>
<gene>
    <name evidence="3" type="ORF">KHU32_19160</name>
</gene>
<comment type="similarity">
    <text evidence="1">Belongs to the UPF0065 (bug) family.</text>
</comment>
<dbReference type="PANTHER" id="PTHR42928:SF5">
    <property type="entry name" value="BLR1237 PROTEIN"/>
    <property type="match status" value="1"/>
</dbReference>
<keyword evidence="2" id="KW-0732">Signal</keyword>
<dbReference type="InterPro" id="IPR042100">
    <property type="entry name" value="Bug_dom1"/>
</dbReference>
<evidence type="ECO:0000313" key="4">
    <source>
        <dbReference type="Proteomes" id="UP000766336"/>
    </source>
</evidence>
<sequence>MFKRRALLAVPALAPLAAPALAQAEWPNKPVRVLIGFAAGGIMDGLTRLACDQLSRRLGQAFVVEARSGAGGSIGAEALARSAADGYTISTVAMNTAIINKMVMPSVPFDVWKDFSFITSMWDLPNALVVPAQHVPARNAADFVTWARARPNGIAFGSPGIGTTVHLMGTYFCNQTGIDGQHVPFRGGAPLVTAMLTNDVQMALDNLGTYTGMIEQGSIRPLAIAMAERWPTLPDVPTMAEAGFPNFDRSPWHFWAGPAGMPAEIVDRISREVRDIFQDPALQQRAIQIGARLRSSTPAELEARLRSEEPIWQEMVRISGASAG</sequence>
<reference evidence="3 4" key="1">
    <citation type="submission" date="2021-05" db="EMBL/GenBank/DDBJ databases">
        <title>Roseococcus sp. XZZS9, whole genome shotgun sequencing project.</title>
        <authorList>
            <person name="Zhao G."/>
            <person name="Shen L."/>
        </authorList>
    </citation>
    <scope>NUCLEOTIDE SEQUENCE [LARGE SCALE GENOMIC DNA]</scope>
    <source>
        <strain evidence="3 4">XZZS9</strain>
    </source>
</reference>
<dbReference type="Proteomes" id="UP000766336">
    <property type="component" value="Unassembled WGS sequence"/>
</dbReference>
<dbReference type="PIRSF" id="PIRSF017082">
    <property type="entry name" value="YflP"/>
    <property type="match status" value="1"/>
</dbReference>
<name>A0ABS5QHC5_9PROT</name>
<dbReference type="PANTHER" id="PTHR42928">
    <property type="entry name" value="TRICARBOXYLATE-BINDING PROTEIN"/>
    <property type="match status" value="1"/>
</dbReference>
<comment type="caution">
    <text evidence="3">The sequence shown here is derived from an EMBL/GenBank/DDBJ whole genome shotgun (WGS) entry which is preliminary data.</text>
</comment>
<protein>
    <submittedName>
        <fullName evidence="3">Tripartite tricarboxylate transporter substrate binding protein</fullName>
    </submittedName>
</protein>
<dbReference type="Gene3D" id="3.40.190.150">
    <property type="entry name" value="Bordetella uptake gene, domain 1"/>
    <property type="match status" value="1"/>
</dbReference>
<evidence type="ECO:0000256" key="1">
    <source>
        <dbReference type="ARBA" id="ARBA00006987"/>
    </source>
</evidence>
<evidence type="ECO:0000313" key="3">
    <source>
        <dbReference type="EMBL" id="MBS7813072.1"/>
    </source>
</evidence>
<dbReference type="EMBL" id="JAHCDA010000004">
    <property type="protein sequence ID" value="MBS7813072.1"/>
    <property type="molecule type" value="Genomic_DNA"/>
</dbReference>
<dbReference type="RefSeq" id="WP_213671773.1">
    <property type="nucleotide sequence ID" value="NZ_JAHCDA010000004.1"/>
</dbReference>